<evidence type="ECO:0000313" key="1">
    <source>
        <dbReference type="EMBL" id="EZF56555.1"/>
    </source>
</evidence>
<protein>
    <submittedName>
        <fullName evidence="1">Uncharacterized protein</fullName>
    </submittedName>
</protein>
<dbReference type="EMBL" id="KK207717">
    <property type="protein sequence ID" value="EZF56555.1"/>
    <property type="molecule type" value="Genomic_DNA"/>
</dbReference>
<accession>A0A022WDU2</accession>
<dbReference type="AlphaFoldDB" id="A0A022WDU2"/>
<name>A0A022WDU2_TRIRU</name>
<dbReference type="HOGENOM" id="CLU_2225068_0_0_1"/>
<sequence length="106" mass="12173">MSWISIMTRLRGSPHSPDAPIMQQDGLYSSLGGAFFFIYSCADNCSGKRVCHVWQTLARRYLITCFNGASSVRIREQCLQFRNSEKEKACLVWKCHYLKLFGQHSC</sequence>
<gene>
    <name evidence="1" type="ORF">H103_01060</name>
</gene>
<proteinExistence type="predicted"/>
<dbReference type="Proteomes" id="UP000023758">
    <property type="component" value="Unassembled WGS sequence"/>
</dbReference>
<organism evidence="1">
    <name type="scientific">Trichophyton rubrum CBS 288.86</name>
    <dbReference type="NCBI Taxonomy" id="1215330"/>
    <lineage>
        <taxon>Eukaryota</taxon>
        <taxon>Fungi</taxon>
        <taxon>Dikarya</taxon>
        <taxon>Ascomycota</taxon>
        <taxon>Pezizomycotina</taxon>
        <taxon>Eurotiomycetes</taxon>
        <taxon>Eurotiomycetidae</taxon>
        <taxon>Onygenales</taxon>
        <taxon>Arthrodermataceae</taxon>
        <taxon>Trichophyton</taxon>
    </lineage>
</organism>
<reference evidence="1" key="1">
    <citation type="submission" date="2014-02" db="EMBL/GenBank/DDBJ databases">
        <title>The Genome Sequence of Trichophyton rubrum (morphotype fischeri) CBS 288.86.</title>
        <authorList>
            <consortium name="The Broad Institute Genomics Platform"/>
            <person name="Cuomo C.A."/>
            <person name="White T.C."/>
            <person name="Graser Y."/>
            <person name="Martinez-Rossi N."/>
            <person name="Heitman J."/>
            <person name="Young S.K."/>
            <person name="Zeng Q."/>
            <person name="Gargeya S."/>
            <person name="Abouelleil A."/>
            <person name="Alvarado L."/>
            <person name="Chapman S.B."/>
            <person name="Gainer-Dewar J."/>
            <person name="Goldberg J."/>
            <person name="Griggs A."/>
            <person name="Gujja S."/>
            <person name="Hansen M."/>
            <person name="Howarth C."/>
            <person name="Imamovic A."/>
            <person name="Larimer J."/>
            <person name="Martinez D."/>
            <person name="Murphy C."/>
            <person name="Pearson M.D."/>
            <person name="Persinoti G."/>
            <person name="Poon T."/>
            <person name="Priest M."/>
            <person name="Roberts A.D."/>
            <person name="Saif S."/>
            <person name="Shea T.D."/>
            <person name="Sykes S.N."/>
            <person name="Wortman J."/>
            <person name="Nusbaum C."/>
            <person name="Birren B."/>
        </authorList>
    </citation>
    <scope>NUCLEOTIDE SEQUENCE [LARGE SCALE GENOMIC DNA]</scope>
    <source>
        <strain evidence="1">CBS 288.86</strain>
    </source>
</reference>